<sequence>MVKMKRKGTDKHKKGPPKKPKVIKVPEGAGLRGCKKRKLRAHLQLRAEDPVMLKQLKFYANPNFKTVYNQPA</sequence>
<feature type="compositionally biased region" description="Basic residues" evidence="1">
    <location>
        <begin position="1"/>
        <end position="22"/>
    </location>
</feature>
<feature type="non-terminal residue" evidence="2">
    <location>
        <position position="1"/>
    </location>
</feature>
<protein>
    <submittedName>
        <fullName evidence="2">Uncharacterized protein</fullName>
    </submittedName>
</protein>
<feature type="region of interest" description="Disordered" evidence="1">
    <location>
        <begin position="1"/>
        <end position="24"/>
    </location>
</feature>
<keyword evidence="3" id="KW-1185">Reference proteome</keyword>
<accession>A0A6A0A3R6</accession>
<evidence type="ECO:0000313" key="2">
    <source>
        <dbReference type="EMBL" id="GFH26954.1"/>
    </source>
</evidence>
<feature type="non-terminal residue" evidence="2">
    <location>
        <position position="72"/>
    </location>
</feature>
<gene>
    <name evidence="2" type="ORF">HaLaN_25192</name>
</gene>
<dbReference type="AlphaFoldDB" id="A0A6A0A3R6"/>
<name>A0A6A0A3R6_HAELA</name>
<evidence type="ECO:0000313" key="3">
    <source>
        <dbReference type="Proteomes" id="UP000485058"/>
    </source>
</evidence>
<proteinExistence type="predicted"/>
<reference evidence="2 3" key="1">
    <citation type="submission" date="2020-02" db="EMBL/GenBank/DDBJ databases">
        <title>Draft genome sequence of Haematococcus lacustris strain NIES-144.</title>
        <authorList>
            <person name="Morimoto D."/>
            <person name="Nakagawa S."/>
            <person name="Yoshida T."/>
            <person name="Sawayama S."/>
        </authorList>
    </citation>
    <scope>NUCLEOTIDE SEQUENCE [LARGE SCALE GENOMIC DNA]</scope>
    <source>
        <strain evidence="2 3">NIES-144</strain>
    </source>
</reference>
<dbReference type="EMBL" id="BLLF01003298">
    <property type="protein sequence ID" value="GFH26954.1"/>
    <property type="molecule type" value="Genomic_DNA"/>
</dbReference>
<evidence type="ECO:0000256" key="1">
    <source>
        <dbReference type="SAM" id="MobiDB-lite"/>
    </source>
</evidence>
<dbReference type="Proteomes" id="UP000485058">
    <property type="component" value="Unassembled WGS sequence"/>
</dbReference>
<comment type="caution">
    <text evidence="2">The sequence shown here is derived from an EMBL/GenBank/DDBJ whole genome shotgun (WGS) entry which is preliminary data.</text>
</comment>
<organism evidence="2 3">
    <name type="scientific">Haematococcus lacustris</name>
    <name type="common">Green alga</name>
    <name type="synonym">Haematococcus pluvialis</name>
    <dbReference type="NCBI Taxonomy" id="44745"/>
    <lineage>
        <taxon>Eukaryota</taxon>
        <taxon>Viridiplantae</taxon>
        <taxon>Chlorophyta</taxon>
        <taxon>core chlorophytes</taxon>
        <taxon>Chlorophyceae</taxon>
        <taxon>CS clade</taxon>
        <taxon>Chlamydomonadales</taxon>
        <taxon>Haematococcaceae</taxon>
        <taxon>Haematococcus</taxon>
    </lineage>
</organism>